<reference evidence="1 2" key="1">
    <citation type="submission" date="2020-08" db="EMBL/GenBank/DDBJ databases">
        <title>Genomic Encyclopedia of Type Strains, Phase IV (KMG-IV): sequencing the most valuable type-strain genomes for metagenomic binning, comparative biology and taxonomic classification.</title>
        <authorList>
            <person name="Goeker M."/>
        </authorList>
    </citation>
    <scope>NUCLEOTIDE SEQUENCE [LARGE SCALE GENOMIC DNA]</scope>
    <source>
        <strain evidence="1 2">DSM 18233</strain>
    </source>
</reference>
<dbReference type="AlphaFoldDB" id="A0A840R9M3"/>
<dbReference type="RefSeq" id="WP_184096862.1">
    <property type="nucleotide sequence ID" value="NZ_JACHHN010000001.1"/>
</dbReference>
<gene>
    <name evidence="1" type="ORF">HNQ50_000317</name>
</gene>
<evidence type="ECO:0000313" key="2">
    <source>
        <dbReference type="Proteomes" id="UP000543030"/>
    </source>
</evidence>
<dbReference type="Proteomes" id="UP000543030">
    <property type="component" value="Unassembled WGS sequence"/>
</dbReference>
<organism evidence="1 2">
    <name type="scientific">Silvimonas terrae</name>
    <dbReference type="NCBI Taxonomy" id="300266"/>
    <lineage>
        <taxon>Bacteria</taxon>
        <taxon>Pseudomonadati</taxon>
        <taxon>Pseudomonadota</taxon>
        <taxon>Betaproteobacteria</taxon>
        <taxon>Neisseriales</taxon>
        <taxon>Chitinibacteraceae</taxon>
        <taxon>Silvimonas</taxon>
    </lineage>
</organism>
<proteinExistence type="predicted"/>
<dbReference type="EMBL" id="JACHHN010000001">
    <property type="protein sequence ID" value="MBB5189607.1"/>
    <property type="molecule type" value="Genomic_DNA"/>
</dbReference>
<keyword evidence="2" id="KW-1185">Reference proteome</keyword>
<accession>A0A840R9M3</accession>
<name>A0A840R9M3_9NEIS</name>
<comment type="caution">
    <text evidence="1">The sequence shown here is derived from an EMBL/GenBank/DDBJ whole genome shotgun (WGS) entry which is preliminary data.</text>
</comment>
<evidence type="ECO:0000313" key="1">
    <source>
        <dbReference type="EMBL" id="MBB5189607.1"/>
    </source>
</evidence>
<evidence type="ECO:0008006" key="3">
    <source>
        <dbReference type="Google" id="ProtNLM"/>
    </source>
</evidence>
<protein>
    <recommendedName>
        <fullName evidence="3">Restriction endonuclease</fullName>
    </recommendedName>
</protein>
<sequence length="214" mass="24439">MTSSNNKKWWEKTVEYAFILMLHRVAPENARSFFAPLDGDEERAGDLVGAFGKKWFLVEFKKDEDSLGSEAKKYTDYATAAATLRGSDSHHLLVYGYMTEDNNFALSALTYFSRAVPFQKWKEFFNHGTDKAAFDNYLVKLTAFKNKNPPDSGGGFGMKQLQSVIGLDNDNNVVEVHTLEDYEHHLVLTRQLTQQHTMTRSIGRSRDKGMDFEM</sequence>